<dbReference type="EMBL" id="JAVRIF010000001">
    <property type="protein sequence ID" value="MDT0602408.1"/>
    <property type="molecule type" value="Genomic_DNA"/>
</dbReference>
<dbReference type="InterPro" id="IPR054402">
    <property type="entry name" value="Tt1218-like_dom"/>
</dbReference>
<feature type="domain" description="Type IV pilin Tt1218-like" evidence="2">
    <location>
        <begin position="34"/>
        <end position="108"/>
    </location>
</feature>
<dbReference type="Pfam" id="PF22150">
    <property type="entry name" value="Tt1218-like"/>
    <property type="match status" value="1"/>
</dbReference>
<evidence type="ECO:0000313" key="3">
    <source>
        <dbReference type="EMBL" id="MDT0602408.1"/>
    </source>
</evidence>
<dbReference type="NCBIfam" id="TIGR02523">
    <property type="entry name" value="type_IV_pilV"/>
    <property type="match status" value="1"/>
</dbReference>
<organism evidence="3 4">
    <name type="scientific">Thalassotalea castellviae</name>
    <dbReference type="NCBI Taxonomy" id="3075612"/>
    <lineage>
        <taxon>Bacteria</taxon>
        <taxon>Pseudomonadati</taxon>
        <taxon>Pseudomonadota</taxon>
        <taxon>Gammaproteobacteria</taxon>
        <taxon>Alteromonadales</taxon>
        <taxon>Colwelliaceae</taxon>
        <taxon>Thalassotalea</taxon>
    </lineage>
</organism>
<feature type="transmembrane region" description="Helical" evidence="1">
    <location>
        <begin position="12"/>
        <end position="35"/>
    </location>
</feature>
<dbReference type="Pfam" id="PF07963">
    <property type="entry name" value="N_methyl"/>
    <property type="match status" value="1"/>
</dbReference>
<dbReference type="RefSeq" id="WP_311576574.1">
    <property type="nucleotide sequence ID" value="NZ_JAVRIF010000001.1"/>
</dbReference>
<evidence type="ECO:0000259" key="2">
    <source>
        <dbReference type="Pfam" id="PF22150"/>
    </source>
</evidence>
<keyword evidence="1" id="KW-1133">Transmembrane helix</keyword>
<dbReference type="Proteomes" id="UP001266357">
    <property type="component" value="Unassembled WGS sequence"/>
</dbReference>
<comment type="caution">
    <text evidence="3">The sequence shown here is derived from an EMBL/GenBank/DDBJ whole genome shotgun (WGS) entry which is preliminary data.</text>
</comment>
<reference evidence="3 4" key="1">
    <citation type="submission" date="2023-09" db="EMBL/GenBank/DDBJ databases">
        <authorList>
            <person name="Rey-Velasco X."/>
        </authorList>
    </citation>
    <scope>NUCLEOTIDE SEQUENCE [LARGE SCALE GENOMIC DNA]</scope>
    <source>
        <strain evidence="3 4">W431</strain>
    </source>
</reference>
<dbReference type="InterPro" id="IPR012902">
    <property type="entry name" value="N_methyl_site"/>
</dbReference>
<sequence length="182" mass="19299">MKKAYKNNNQLGMTFIEVLVALFILVTGVLGAVAMQATVKKGSFDAMQRSLASALAQDIIERMRSNGPATIAGYMKTDYGVALDAVPAKRCNTVASLCTPTEMVINDTYEWEAALMGANVTQGTTKTGGLVGGRACISNTLNAITVVVSWQGRVDISDSKKVNACGTGGDKRRQVVVEAFIN</sequence>
<protein>
    <submittedName>
        <fullName evidence="3">Type IV pilus modification protein PilV</fullName>
    </submittedName>
</protein>
<evidence type="ECO:0000256" key="1">
    <source>
        <dbReference type="SAM" id="Phobius"/>
    </source>
</evidence>
<keyword evidence="1" id="KW-0472">Membrane</keyword>
<keyword evidence="4" id="KW-1185">Reference proteome</keyword>
<accession>A0ABU2ZWU7</accession>
<name>A0ABU2ZWU7_9GAMM</name>
<dbReference type="InterPro" id="IPR013362">
    <property type="entry name" value="Pilus_4_PilV"/>
</dbReference>
<proteinExistence type="predicted"/>
<evidence type="ECO:0000313" key="4">
    <source>
        <dbReference type="Proteomes" id="UP001266357"/>
    </source>
</evidence>
<gene>
    <name evidence="3" type="primary">pilV</name>
    <name evidence="3" type="ORF">RM573_02260</name>
</gene>
<keyword evidence="1" id="KW-0812">Transmembrane</keyword>